<feature type="region of interest" description="Disordered" evidence="3">
    <location>
        <begin position="27"/>
        <end position="49"/>
    </location>
</feature>
<dbReference type="InterPro" id="IPR029069">
    <property type="entry name" value="HotDog_dom_sf"/>
</dbReference>
<gene>
    <name evidence="5" type="ORF">SLS62_003568</name>
</gene>
<dbReference type="InterPro" id="IPR039298">
    <property type="entry name" value="ACOT13"/>
</dbReference>
<feature type="region of interest" description="Disordered" evidence="3">
    <location>
        <begin position="180"/>
        <end position="224"/>
    </location>
</feature>
<dbReference type="CDD" id="cd03443">
    <property type="entry name" value="PaaI_thioesterase"/>
    <property type="match status" value="1"/>
</dbReference>
<organism evidence="5 6">
    <name type="scientific">Diatrype stigma</name>
    <dbReference type="NCBI Taxonomy" id="117547"/>
    <lineage>
        <taxon>Eukaryota</taxon>
        <taxon>Fungi</taxon>
        <taxon>Dikarya</taxon>
        <taxon>Ascomycota</taxon>
        <taxon>Pezizomycotina</taxon>
        <taxon>Sordariomycetes</taxon>
        <taxon>Xylariomycetidae</taxon>
        <taxon>Xylariales</taxon>
        <taxon>Diatrypaceae</taxon>
        <taxon>Diatrype</taxon>
    </lineage>
</organism>
<dbReference type="NCBIfam" id="TIGR00369">
    <property type="entry name" value="unchar_dom_1"/>
    <property type="match status" value="1"/>
</dbReference>
<dbReference type="Proteomes" id="UP001320420">
    <property type="component" value="Unassembled WGS sequence"/>
</dbReference>
<comment type="caution">
    <text evidence="5">The sequence shown here is derived from an EMBL/GenBank/DDBJ whole genome shotgun (WGS) entry which is preliminary data.</text>
</comment>
<dbReference type="SUPFAM" id="SSF54637">
    <property type="entry name" value="Thioesterase/thiol ester dehydrase-isomerase"/>
    <property type="match status" value="1"/>
</dbReference>
<dbReference type="InterPro" id="IPR003736">
    <property type="entry name" value="PAAI_dom"/>
</dbReference>
<feature type="domain" description="Thioesterase" evidence="4">
    <location>
        <begin position="103"/>
        <end position="172"/>
    </location>
</feature>
<reference evidence="5 6" key="1">
    <citation type="submission" date="2024-02" db="EMBL/GenBank/DDBJ databases">
        <title>De novo assembly and annotation of 12 fungi associated with fruit tree decline syndrome in Ontario, Canada.</title>
        <authorList>
            <person name="Sulman M."/>
            <person name="Ellouze W."/>
            <person name="Ilyukhin E."/>
        </authorList>
    </citation>
    <scope>NUCLEOTIDE SEQUENCE [LARGE SCALE GENOMIC DNA]</scope>
    <source>
        <strain evidence="5 6">M11/M66-122</strain>
    </source>
</reference>
<evidence type="ECO:0000256" key="2">
    <source>
        <dbReference type="ARBA" id="ARBA00022801"/>
    </source>
</evidence>
<sequence>MSDAAAPVPEAVPTAEAVEAAVALAPAAGPAPSSGSNNGNKNNDNDNENDETIRQHIEQVVAAHLPHSAIYHFLLSAVRIRSAIRGRVRARLTLTSHHVNSRGGIHGAVSAAIVDWAGGLAIASWDLREKTGVSVDIHVRYLSSARVGDEVEIEGRADKVGGSVAFTTVVISKVVSSRRGLSGNARGEGEGGDGEGEGEGGEEEVVGPVIATGTHTKYVRQQGR</sequence>
<keyword evidence="6" id="KW-1185">Reference proteome</keyword>
<dbReference type="EMBL" id="JAKJXP020000020">
    <property type="protein sequence ID" value="KAK7754547.1"/>
    <property type="molecule type" value="Genomic_DNA"/>
</dbReference>
<evidence type="ECO:0000313" key="6">
    <source>
        <dbReference type="Proteomes" id="UP001320420"/>
    </source>
</evidence>
<dbReference type="PANTHER" id="PTHR21660">
    <property type="entry name" value="THIOESTERASE SUPERFAMILY MEMBER-RELATED"/>
    <property type="match status" value="1"/>
</dbReference>
<proteinExistence type="inferred from homology"/>
<accession>A0AAN9YTZ3</accession>
<evidence type="ECO:0000313" key="5">
    <source>
        <dbReference type="EMBL" id="KAK7754547.1"/>
    </source>
</evidence>
<dbReference type="AlphaFoldDB" id="A0AAN9YTZ3"/>
<dbReference type="InterPro" id="IPR006683">
    <property type="entry name" value="Thioestr_dom"/>
</dbReference>
<feature type="compositionally biased region" description="Low complexity" evidence="3">
    <location>
        <begin position="27"/>
        <end position="42"/>
    </location>
</feature>
<dbReference type="PANTHER" id="PTHR21660:SF11">
    <property type="entry name" value="FAMILY PROTEIN, PUTATIVE (AFU_ORTHOLOGUE AFUA_4G04355)-RELATED"/>
    <property type="match status" value="1"/>
</dbReference>
<keyword evidence="2" id="KW-0378">Hydrolase</keyword>
<feature type="compositionally biased region" description="Acidic residues" evidence="3">
    <location>
        <begin position="190"/>
        <end position="205"/>
    </location>
</feature>
<comment type="similarity">
    <text evidence="1">Belongs to the thioesterase PaaI family.</text>
</comment>
<dbReference type="GO" id="GO:0047617">
    <property type="term" value="F:fatty acyl-CoA hydrolase activity"/>
    <property type="evidence" value="ECO:0007669"/>
    <property type="project" value="InterPro"/>
</dbReference>
<dbReference type="Pfam" id="PF03061">
    <property type="entry name" value="4HBT"/>
    <property type="match status" value="1"/>
</dbReference>
<protein>
    <recommendedName>
        <fullName evidence="4">Thioesterase domain-containing protein</fullName>
    </recommendedName>
</protein>
<name>A0AAN9YTZ3_9PEZI</name>
<evidence type="ECO:0000259" key="4">
    <source>
        <dbReference type="Pfam" id="PF03061"/>
    </source>
</evidence>
<dbReference type="Gene3D" id="3.10.129.10">
    <property type="entry name" value="Hotdog Thioesterase"/>
    <property type="match status" value="1"/>
</dbReference>
<evidence type="ECO:0000256" key="3">
    <source>
        <dbReference type="SAM" id="MobiDB-lite"/>
    </source>
</evidence>
<evidence type="ECO:0000256" key="1">
    <source>
        <dbReference type="ARBA" id="ARBA00008324"/>
    </source>
</evidence>